<keyword evidence="1" id="KW-1015">Disulfide bond</keyword>
<sequence>MLKCFSFQCFYDVFLNLTVMLEPGVPVSSIYLEKRMEGGHNCDDKERHYHVKFTAVNYAIKKGYLCGGSLISDQWFLTAAHCWQSGPGWTHKAHLGVHPKSAKEEKHVVTEHHIYNDSLGHRHDIMMVKLPNKTTITPIQRINCPTSLPRYSDPDCRFWSWVYNQTLYGVHSFGIHGWFYCQKASGFLDICDYERWINDKIKT</sequence>
<proteinExistence type="predicted"/>
<dbReference type="InterPro" id="IPR018114">
    <property type="entry name" value="TRYPSIN_HIS"/>
</dbReference>
<dbReference type="STRING" id="28743.ENSCVAP00000024936"/>
<evidence type="ECO:0000313" key="3">
    <source>
        <dbReference type="Ensembl" id="ENSCVAP00000024936.1"/>
    </source>
</evidence>
<dbReference type="PROSITE" id="PS50240">
    <property type="entry name" value="TRYPSIN_DOM"/>
    <property type="match status" value="1"/>
</dbReference>
<dbReference type="InterPro" id="IPR043504">
    <property type="entry name" value="Peptidase_S1_PA_chymotrypsin"/>
</dbReference>
<dbReference type="GO" id="GO:0006508">
    <property type="term" value="P:proteolysis"/>
    <property type="evidence" value="ECO:0007669"/>
    <property type="project" value="InterPro"/>
</dbReference>
<dbReference type="Proteomes" id="UP000265020">
    <property type="component" value="Unassembled WGS sequence"/>
</dbReference>
<dbReference type="AlphaFoldDB" id="A0A3Q2DYD6"/>
<dbReference type="Gene3D" id="2.40.10.10">
    <property type="entry name" value="Trypsin-like serine proteases"/>
    <property type="match status" value="1"/>
</dbReference>
<reference evidence="3" key="1">
    <citation type="submission" date="2025-08" db="UniProtKB">
        <authorList>
            <consortium name="Ensembl"/>
        </authorList>
    </citation>
    <scope>IDENTIFICATION</scope>
</reference>
<dbReference type="InterPro" id="IPR001254">
    <property type="entry name" value="Trypsin_dom"/>
</dbReference>
<evidence type="ECO:0000256" key="1">
    <source>
        <dbReference type="ARBA" id="ARBA00023157"/>
    </source>
</evidence>
<dbReference type="GeneTree" id="ENSGT01150000287084"/>
<dbReference type="GO" id="GO:0004252">
    <property type="term" value="F:serine-type endopeptidase activity"/>
    <property type="evidence" value="ECO:0007669"/>
    <property type="project" value="InterPro"/>
</dbReference>
<dbReference type="InterPro" id="IPR009003">
    <property type="entry name" value="Peptidase_S1_PA"/>
</dbReference>
<dbReference type="PANTHER" id="PTHR24271:SF50">
    <property type="match status" value="1"/>
</dbReference>
<name>A0A3Q2DYD6_CYPVA</name>
<accession>A0A3Q2DYD6</accession>
<dbReference type="PROSITE" id="PS00134">
    <property type="entry name" value="TRYPSIN_HIS"/>
    <property type="match status" value="1"/>
</dbReference>
<organism evidence="3 4">
    <name type="scientific">Cyprinodon variegatus</name>
    <name type="common">Sheepshead minnow</name>
    <dbReference type="NCBI Taxonomy" id="28743"/>
    <lineage>
        <taxon>Eukaryota</taxon>
        <taxon>Metazoa</taxon>
        <taxon>Chordata</taxon>
        <taxon>Craniata</taxon>
        <taxon>Vertebrata</taxon>
        <taxon>Euteleostomi</taxon>
        <taxon>Actinopterygii</taxon>
        <taxon>Neopterygii</taxon>
        <taxon>Teleostei</taxon>
        <taxon>Neoteleostei</taxon>
        <taxon>Acanthomorphata</taxon>
        <taxon>Ovalentaria</taxon>
        <taxon>Atherinomorphae</taxon>
        <taxon>Cyprinodontiformes</taxon>
        <taxon>Cyprinodontidae</taxon>
        <taxon>Cyprinodon</taxon>
    </lineage>
</organism>
<dbReference type="Pfam" id="PF00089">
    <property type="entry name" value="Trypsin"/>
    <property type="match status" value="1"/>
</dbReference>
<dbReference type="SMART" id="SM00020">
    <property type="entry name" value="Tryp_SPc"/>
    <property type="match status" value="1"/>
</dbReference>
<dbReference type="PRINTS" id="PR00722">
    <property type="entry name" value="CHYMOTRYPSIN"/>
</dbReference>
<reference evidence="3" key="2">
    <citation type="submission" date="2025-09" db="UniProtKB">
        <authorList>
            <consortium name="Ensembl"/>
        </authorList>
    </citation>
    <scope>IDENTIFICATION</scope>
</reference>
<feature type="domain" description="Peptidase S1" evidence="2">
    <location>
        <begin position="36"/>
        <end position="178"/>
    </location>
</feature>
<keyword evidence="4" id="KW-1185">Reference proteome</keyword>
<evidence type="ECO:0000313" key="4">
    <source>
        <dbReference type="Proteomes" id="UP000265020"/>
    </source>
</evidence>
<dbReference type="InterPro" id="IPR001314">
    <property type="entry name" value="Peptidase_S1A"/>
</dbReference>
<protein>
    <recommendedName>
        <fullName evidence="2">Peptidase S1 domain-containing protein</fullName>
    </recommendedName>
</protein>
<evidence type="ECO:0000259" key="2">
    <source>
        <dbReference type="PROSITE" id="PS50240"/>
    </source>
</evidence>
<dbReference type="SUPFAM" id="SSF50494">
    <property type="entry name" value="Trypsin-like serine proteases"/>
    <property type="match status" value="1"/>
</dbReference>
<dbReference type="PANTHER" id="PTHR24271">
    <property type="entry name" value="KALLIKREIN-RELATED"/>
    <property type="match status" value="1"/>
</dbReference>
<dbReference type="Ensembl" id="ENSCVAT00000002910.1">
    <property type="protein sequence ID" value="ENSCVAP00000024936.1"/>
    <property type="gene ID" value="ENSCVAG00000000270.1"/>
</dbReference>